<name>D8LLH8_ECTSI</name>
<evidence type="ECO:0000256" key="2">
    <source>
        <dbReference type="ARBA" id="ARBA00022737"/>
    </source>
</evidence>
<evidence type="ECO:0000313" key="6">
    <source>
        <dbReference type="Proteomes" id="UP000002630"/>
    </source>
</evidence>
<feature type="compositionally biased region" description="Polar residues" evidence="4">
    <location>
        <begin position="1865"/>
        <end position="1874"/>
    </location>
</feature>
<feature type="compositionally biased region" description="Basic and acidic residues" evidence="4">
    <location>
        <begin position="1487"/>
        <end position="1498"/>
    </location>
</feature>
<feature type="compositionally biased region" description="Polar residues" evidence="4">
    <location>
        <begin position="576"/>
        <end position="591"/>
    </location>
</feature>
<feature type="compositionally biased region" description="Low complexity" evidence="4">
    <location>
        <begin position="1929"/>
        <end position="1947"/>
    </location>
</feature>
<feature type="region of interest" description="Disordered" evidence="4">
    <location>
        <begin position="1856"/>
        <end position="1951"/>
    </location>
</feature>
<feature type="compositionally biased region" description="Basic and acidic residues" evidence="4">
    <location>
        <begin position="1901"/>
        <end position="1913"/>
    </location>
</feature>
<feature type="region of interest" description="Disordered" evidence="4">
    <location>
        <begin position="1"/>
        <end position="35"/>
    </location>
</feature>
<dbReference type="PANTHER" id="PTHR15454:SF56">
    <property type="entry name" value="PROTEIN PHOSPHATASE 1 REGULATORY SUBUNIT 7-RELATED"/>
    <property type="match status" value="1"/>
</dbReference>
<dbReference type="STRING" id="2880.D8LLH8"/>
<dbReference type="PANTHER" id="PTHR15454">
    <property type="entry name" value="NISCHARIN RELATED"/>
    <property type="match status" value="1"/>
</dbReference>
<feature type="region of interest" description="Disordered" evidence="4">
    <location>
        <begin position="369"/>
        <end position="425"/>
    </location>
</feature>
<keyword evidence="6" id="KW-1185">Reference proteome</keyword>
<dbReference type="Proteomes" id="UP000002630">
    <property type="component" value="Unassembled WGS sequence"/>
</dbReference>
<proteinExistence type="predicted"/>
<feature type="region of interest" description="Disordered" evidence="4">
    <location>
        <begin position="745"/>
        <end position="771"/>
    </location>
</feature>
<organism evidence="5 6">
    <name type="scientific">Ectocarpus siliculosus</name>
    <name type="common">Brown alga</name>
    <name type="synonym">Conferva siliculosa</name>
    <dbReference type="NCBI Taxonomy" id="2880"/>
    <lineage>
        <taxon>Eukaryota</taxon>
        <taxon>Sar</taxon>
        <taxon>Stramenopiles</taxon>
        <taxon>Ochrophyta</taxon>
        <taxon>PX clade</taxon>
        <taxon>Phaeophyceae</taxon>
        <taxon>Ectocarpales</taxon>
        <taxon>Ectocarpaceae</taxon>
        <taxon>Ectocarpus</taxon>
    </lineage>
</organism>
<keyword evidence="1" id="KW-0433">Leucine-rich repeat</keyword>
<gene>
    <name evidence="5" type="ORF">Esi_0361_0026</name>
</gene>
<feature type="region of interest" description="Disordered" evidence="4">
    <location>
        <begin position="1482"/>
        <end position="1504"/>
    </location>
</feature>
<dbReference type="Gene3D" id="3.80.10.10">
    <property type="entry name" value="Ribonuclease Inhibitor"/>
    <property type="match status" value="1"/>
</dbReference>
<dbReference type="eggNOG" id="KOG1859">
    <property type="taxonomic scope" value="Eukaryota"/>
</dbReference>
<evidence type="ECO:0000256" key="4">
    <source>
        <dbReference type="SAM" id="MobiDB-lite"/>
    </source>
</evidence>
<dbReference type="OrthoDB" id="676979at2759"/>
<evidence type="ECO:0000256" key="1">
    <source>
        <dbReference type="ARBA" id="ARBA00022614"/>
    </source>
</evidence>
<dbReference type="InterPro" id="IPR032675">
    <property type="entry name" value="LRR_dom_sf"/>
</dbReference>
<keyword evidence="2" id="KW-0677">Repeat</keyword>
<evidence type="ECO:0000256" key="3">
    <source>
        <dbReference type="SAM" id="Coils"/>
    </source>
</evidence>
<sequence>MAILGVHNGRSRGGGRSRRGGRGSGARGPPKSGVRQAAAFASPVIGGGTSVRKRHPRADLTSTELPLGQVLRTVGGLVGGEGLKVSAVGKHITSLEGVPSGVSSRATQLFLSNNSLRWLRGVEAFSGVVCLSISHNLVRRTEDLHPLSLLAHLEMLSLEGNPVCGAANYRAHVVSLASACLKTLDGREMLAVLQADSWPVFDQSELDVLERQILEEAAEVLVDFSFDQLHLPNLGRRVSQSILSPASLTFRLCACDIFPWKRHGDQADVVNSRRAAGQRTNELLESAVATLNSPGTRMWVQVLGEVQRRTEGKVSDVVLRCESVRRREAERFRHVSGQTNTFLQDLAAAVGCSDNQWAVPPCKARAVQRTTGASAGGGAPRNTRNTTPSMPLGGSRPSSSISLPQPADKPRVRMLSSPERGRTVRTTLSRSCPVGIAGTVPVADTAQSPEAMAEESIVLDAPNRATENGGRGMAGAGKRDPPSPGHVARGIEGEFATGDKTEALRSRSASPVLLGAQSEAGAVGQGTTVAAVERVPEVAAVGRGQSLKSITTMASAAKVLLARREDGERLGGPLSLSPTQAAALQDPSKQSAVAGRRNPPTAEVDDLVDSNSNLSIGRGGDDKAETQLSRWRASNRFEGRPDSAPRILNGSNTRRRLIVGQNSTGESPERNERRSESRRVSPGGESVEQPPQPDAIASPGVYTLATAAITLVDGRPATGQQQLYTPQQGGVRWGVGTFGSGTVGTTAEQGEDGGAEGEVRAGGHHGSTSEATTRLLREALRVKRVLAEMDKADATGSAIDNGLGDEDPEKFLATLGLVELKPLSARLVEALERAPRPLLGDPSVAVPEPRTTRGLRDQVAALGKEVAQRTEACAEARKLHAALRRQVEVTRRARARNMDRVDVTCRTLIAKAGGEVQVLHESRRVAHEAERYHATLARIQEQVEATTGETRKIVSTSEAIAWELRAEMEGRGGELSCRKRDAEEGLADWERAAQNDPDLRARRRAYDCEVLALRHRMGCGGANNISLASAFHLLRARTAQQRRAREWFARSTARRNALLVRSAFTALARGSRCRAATAAVAAARCRRGLAAWKRAATLARKIRTLCWLRERAAAVKALQGWRQRCVKAVYLAGGSAGGEDGRWAAGREEREDLEWRLELFRERRAKRVVLQAWRAAAQTSAVVTVMQGEAKCGWGREVGRRGCAAIQDEVAACSGWGARLRTAEALGRRHRFETQIGSAFRWWRRHRQCKVLARTAGQRRAIRRWRHRVNDIRSSHEATAEARGSYVLSLGRRVLAAWSSAAATRVRRRTGAASLASALAFSTKRRSFRQWAFQAAAAAREADNTVVALGHYGDRCLRDHLRAWSAFARERCALRRCVGLLLRGRRVCLTAAGLRLWRRQTAKARDANLRECRIMAWTAAAARRRRFAALSVCFSAWTSTRRRVAAIHSLTRRAAARRRRLALAVGFRAFSLSGRRAATATAAATAERSHISRGEDTTRYNNGYRPRGDMGVVVEEATAPVQTAIAAKVALEGKREGEEGGDGEVAAAVVEEPFRSRGRGKMGPTKLTEKESLLIIKLQAETRELRQREAVAAKQEERLRLEAARKAAATAESLESALAERNRLKAQAEQHEVLFAQLDSEAQQAAAQAAALSDRLAGAEQDLGFEATRNTQELRERNEGNARLRAAATAAEERIAIAESTLRRKGLEIEELRSKCAKAGLDIGGRGKGGRQGRGGRASDTAGLEFRIFAASADARSALERCTVAADERRTAAGSVLAEALRVAGSEADTIKSNEAEFDCTSHEGGVAAARRIAAESVADERREVADLALREAEAKLRNSADLSLRASLDHRPLANPRSLFEEGATTTPSSKVNSPVPGTGDPAPDRPENRKGNPNLNGNFREEAATEQEHPMEPQGASQPARNKDVCRAGGTKATTRAAATPRALGKQAGVLIRMYETNKA</sequence>
<reference evidence="5 6" key="1">
    <citation type="journal article" date="2010" name="Nature">
        <title>The Ectocarpus genome and the independent evolution of multicellularity in brown algae.</title>
        <authorList>
            <person name="Cock J.M."/>
            <person name="Sterck L."/>
            <person name="Rouze P."/>
            <person name="Scornet D."/>
            <person name="Allen A.E."/>
            <person name="Amoutzias G."/>
            <person name="Anthouard V."/>
            <person name="Artiguenave F."/>
            <person name="Aury J.M."/>
            <person name="Badger J.H."/>
            <person name="Beszteri B."/>
            <person name="Billiau K."/>
            <person name="Bonnet E."/>
            <person name="Bothwell J.H."/>
            <person name="Bowler C."/>
            <person name="Boyen C."/>
            <person name="Brownlee C."/>
            <person name="Carrano C.J."/>
            <person name="Charrier B."/>
            <person name="Cho G.Y."/>
            <person name="Coelho S.M."/>
            <person name="Collen J."/>
            <person name="Corre E."/>
            <person name="Da Silva C."/>
            <person name="Delage L."/>
            <person name="Delaroque N."/>
            <person name="Dittami S.M."/>
            <person name="Doulbeau S."/>
            <person name="Elias M."/>
            <person name="Farnham G."/>
            <person name="Gachon C.M."/>
            <person name="Gschloessl B."/>
            <person name="Heesch S."/>
            <person name="Jabbari K."/>
            <person name="Jubin C."/>
            <person name="Kawai H."/>
            <person name="Kimura K."/>
            <person name="Kloareg B."/>
            <person name="Kupper F.C."/>
            <person name="Lang D."/>
            <person name="Le Bail A."/>
            <person name="Leblanc C."/>
            <person name="Lerouge P."/>
            <person name="Lohr M."/>
            <person name="Lopez P.J."/>
            <person name="Martens C."/>
            <person name="Maumus F."/>
            <person name="Michel G."/>
            <person name="Miranda-Saavedra D."/>
            <person name="Morales J."/>
            <person name="Moreau H."/>
            <person name="Motomura T."/>
            <person name="Nagasato C."/>
            <person name="Napoli C.A."/>
            <person name="Nelson D.R."/>
            <person name="Nyvall-Collen P."/>
            <person name="Peters A.F."/>
            <person name="Pommier C."/>
            <person name="Potin P."/>
            <person name="Poulain J."/>
            <person name="Quesneville H."/>
            <person name="Read B."/>
            <person name="Rensing S.A."/>
            <person name="Ritter A."/>
            <person name="Rousvoal S."/>
            <person name="Samanta M."/>
            <person name="Samson G."/>
            <person name="Schroeder D.C."/>
            <person name="Segurens B."/>
            <person name="Strittmatter M."/>
            <person name="Tonon T."/>
            <person name="Tregear J.W."/>
            <person name="Valentin K."/>
            <person name="von Dassow P."/>
            <person name="Yamagishi T."/>
            <person name="Van de Peer Y."/>
            <person name="Wincker P."/>
        </authorList>
    </citation>
    <scope>NUCLEOTIDE SEQUENCE [LARGE SCALE GENOMIC DNA]</scope>
    <source>
        <strain evidence="6">Ec32 / CCAP1310/4</strain>
    </source>
</reference>
<keyword evidence="3" id="KW-0175">Coiled coil</keyword>
<dbReference type="SUPFAM" id="SSF52058">
    <property type="entry name" value="L domain-like"/>
    <property type="match status" value="1"/>
</dbReference>
<feature type="region of interest" description="Disordered" evidence="4">
    <location>
        <begin position="463"/>
        <end position="485"/>
    </location>
</feature>
<protein>
    <submittedName>
        <fullName evidence="5">Uncharacterized protein</fullName>
    </submittedName>
</protein>
<feature type="coiled-coil region" evidence="3">
    <location>
        <begin position="1578"/>
        <end position="1715"/>
    </location>
</feature>
<feature type="compositionally biased region" description="Basic residues" evidence="4">
    <location>
        <begin position="9"/>
        <end position="21"/>
    </location>
</feature>
<accession>D8LLH8</accession>
<feature type="region of interest" description="Disordered" evidence="4">
    <location>
        <begin position="569"/>
        <end position="698"/>
    </location>
</feature>
<dbReference type="GO" id="GO:0005737">
    <property type="term" value="C:cytoplasm"/>
    <property type="evidence" value="ECO:0007669"/>
    <property type="project" value="TreeGrafter"/>
</dbReference>
<evidence type="ECO:0000313" key="5">
    <source>
        <dbReference type="EMBL" id="CBN76158.1"/>
    </source>
</evidence>
<feature type="compositionally biased region" description="Basic and acidic residues" evidence="4">
    <location>
        <begin position="667"/>
        <end position="679"/>
    </location>
</feature>
<dbReference type="EMBL" id="FN649760">
    <property type="protein sequence ID" value="CBN76158.1"/>
    <property type="molecule type" value="Genomic_DNA"/>
</dbReference>
<dbReference type="InParanoid" id="D8LLH8"/>